<gene>
    <name evidence="6" type="primary">ORF74612</name>
</gene>
<reference evidence="6" key="1">
    <citation type="submission" date="2014-12" db="EMBL/GenBank/DDBJ databases">
        <title>Insight into the proteome of Arion vulgaris.</title>
        <authorList>
            <person name="Aradska J."/>
            <person name="Bulat T."/>
            <person name="Smidak R."/>
            <person name="Sarate P."/>
            <person name="Gangsoo J."/>
            <person name="Sialana F."/>
            <person name="Bilban M."/>
            <person name="Lubec G."/>
        </authorList>
    </citation>
    <scope>NUCLEOTIDE SEQUENCE</scope>
    <source>
        <tissue evidence="6">Skin</tissue>
    </source>
</reference>
<feature type="non-terminal residue" evidence="6">
    <location>
        <position position="1"/>
    </location>
</feature>
<dbReference type="GO" id="GO:0005886">
    <property type="term" value="C:plasma membrane"/>
    <property type="evidence" value="ECO:0007669"/>
    <property type="project" value="TreeGrafter"/>
</dbReference>
<keyword evidence="2" id="KW-0812">Transmembrane</keyword>
<evidence type="ECO:0000256" key="1">
    <source>
        <dbReference type="ARBA" id="ARBA00004141"/>
    </source>
</evidence>
<proteinExistence type="predicted"/>
<evidence type="ECO:0000256" key="2">
    <source>
        <dbReference type="ARBA" id="ARBA00022692"/>
    </source>
</evidence>
<comment type="subcellular location">
    <subcellularLocation>
        <location evidence="1">Membrane</location>
        <topology evidence="1">Multi-pass membrane protein</topology>
    </subcellularLocation>
</comment>
<sequence length="91" mass="10738">EPRCLLLGITLITWFLSMWISNTATTAMMMTIVKELLEQFQKIKEDPTTDKQDKHSNYDIDIRQSDEKAERTYDKKEQMKRQAELTRLGKA</sequence>
<dbReference type="PANTHER" id="PTHR10283:SF82">
    <property type="entry name" value="SOLUTE CARRIER FAMILY 13 MEMBER 2"/>
    <property type="match status" value="1"/>
</dbReference>
<organism evidence="6">
    <name type="scientific">Arion vulgaris</name>
    <dbReference type="NCBI Taxonomy" id="1028688"/>
    <lineage>
        <taxon>Eukaryota</taxon>
        <taxon>Metazoa</taxon>
        <taxon>Spiralia</taxon>
        <taxon>Lophotrochozoa</taxon>
        <taxon>Mollusca</taxon>
        <taxon>Gastropoda</taxon>
        <taxon>Heterobranchia</taxon>
        <taxon>Euthyneura</taxon>
        <taxon>Panpulmonata</taxon>
        <taxon>Eupulmonata</taxon>
        <taxon>Stylommatophora</taxon>
        <taxon>Helicina</taxon>
        <taxon>Arionoidea</taxon>
        <taxon>Arionidae</taxon>
        <taxon>Arion</taxon>
    </lineage>
</organism>
<evidence type="ECO:0000256" key="5">
    <source>
        <dbReference type="SAM" id="MobiDB-lite"/>
    </source>
</evidence>
<dbReference type="GO" id="GO:0022857">
    <property type="term" value="F:transmembrane transporter activity"/>
    <property type="evidence" value="ECO:0007669"/>
    <property type="project" value="TreeGrafter"/>
</dbReference>
<evidence type="ECO:0000256" key="3">
    <source>
        <dbReference type="ARBA" id="ARBA00022989"/>
    </source>
</evidence>
<keyword evidence="4" id="KW-0472">Membrane</keyword>
<name>A0A0B6ZS39_9EUPU</name>
<dbReference type="PANTHER" id="PTHR10283">
    <property type="entry name" value="SOLUTE CARRIER FAMILY 13 MEMBER"/>
    <property type="match status" value="1"/>
</dbReference>
<feature type="non-terminal residue" evidence="6">
    <location>
        <position position="91"/>
    </location>
</feature>
<evidence type="ECO:0000313" key="6">
    <source>
        <dbReference type="EMBL" id="CEK70550.1"/>
    </source>
</evidence>
<dbReference type="EMBL" id="HACG01023685">
    <property type="protein sequence ID" value="CEK70550.1"/>
    <property type="molecule type" value="Transcribed_RNA"/>
</dbReference>
<keyword evidence="3" id="KW-1133">Transmembrane helix</keyword>
<evidence type="ECO:0000256" key="4">
    <source>
        <dbReference type="ARBA" id="ARBA00023136"/>
    </source>
</evidence>
<accession>A0A0B6ZS39</accession>
<protein>
    <submittedName>
        <fullName evidence="6">Uncharacterized protein</fullName>
    </submittedName>
</protein>
<feature type="region of interest" description="Disordered" evidence="5">
    <location>
        <begin position="45"/>
        <end position="91"/>
    </location>
</feature>
<dbReference type="AlphaFoldDB" id="A0A0B6ZS39"/>
<feature type="compositionally biased region" description="Basic and acidic residues" evidence="5">
    <location>
        <begin position="45"/>
        <end position="84"/>
    </location>
</feature>